<sequence length="170" mass="19803">MKLFIALILILTNCSLFSQGVNEEVLNEIYQRGKTYTTPIKNGQIESLRNVNPPKDTWIFSKLEEYKKNLGSKDILYGSILMPSSVTNSNLYSYNLFAFDVKKKTYCFVAIVSYKVIGKDVKFSNSYLFTEKPSLKDWWTKIFGFYHSQMKDDIPQKFLFKTCPPPPFRE</sequence>
<dbReference type="Proteomes" id="UP000602057">
    <property type="component" value="Unassembled WGS sequence"/>
</dbReference>
<feature type="chain" id="PRO_5035173014" evidence="1">
    <location>
        <begin position="19"/>
        <end position="170"/>
    </location>
</feature>
<accession>A0A8J6Q6H1</accession>
<keyword evidence="1" id="KW-0732">Signal</keyword>
<reference evidence="2" key="1">
    <citation type="journal article" date="2013" name="Int. J. Syst. Evol. Microbiol.">
        <title>Aestuariibaculum suncheonense gen. nov., sp. nov., a marine bacterium of the family Flavobacteriaceae isolated from a tidal flat and emended descriptions of the genera Gaetbulibacter and Tamlana.</title>
        <authorList>
            <person name="Jeong S.H."/>
            <person name="Park M.S."/>
            <person name="Jin H.M."/>
            <person name="Lee K."/>
            <person name="Park W."/>
            <person name="Jeon C.O."/>
        </authorList>
    </citation>
    <scope>NUCLEOTIDE SEQUENCE</scope>
    <source>
        <strain evidence="2">SC17</strain>
    </source>
</reference>
<comment type="caution">
    <text evidence="2">The sequence shown here is derived from an EMBL/GenBank/DDBJ whole genome shotgun (WGS) entry which is preliminary data.</text>
</comment>
<organism evidence="2 3">
    <name type="scientific">Aestuariibaculum suncheonense</name>
    <dbReference type="NCBI Taxonomy" id="1028745"/>
    <lineage>
        <taxon>Bacteria</taxon>
        <taxon>Pseudomonadati</taxon>
        <taxon>Bacteroidota</taxon>
        <taxon>Flavobacteriia</taxon>
        <taxon>Flavobacteriales</taxon>
        <taxon>Flavobacteriaceae</taxon>
    </lineage>
</organism>
<evidence type="ECO:0000313" key="2">
    <source>
        <dbReference type="EMBL" id="MBD0835237.1"/>
    </source>
</evidence>
<dbReference type="EMBL" id="JACVXC010000002">
    <property type="protein sequence ID" value="MBD0835237.1"/>
    <property type="molecule type" value="Genomic_DNA"/>
</dbReference>
<evidence type="ECO:0000256" key="1">
    <source>
        <dbReference type="SAM" id="SignalP"/>
    </source>
</evidence>
<proteinExistence type="predicted"/>
<reference evidence="2" key="2">
    <citation type="submission" date="2020-09" db="EMBL/GenBank/DDBJ databases">
        <authorList>
            <person name="Wu Z."/>
        </authorList>
    </citation>
    <scope>NUCLEOTIDE SEQUENCE</scope>
    <source>
        <strain evidence="2">SC17</strain>
    </source>
</reference>
<evidence type="ECO:0000313" key="3">
    <source>
        <dbReference type="Proteomes" id="UP000602057"/>
    </source>
</evidence>
<name>A0A8J6Q6H1_9FLAO</name>
<dbReference type="AlphaFoldDB" id="A0A8J6Q6H1"/>
<keyword evidence="3" id="KW-1185">Reference proteome</keyword>
<dbReference type="RefSeq" id="WP_188215718.1">
    <property type="nucleotide sequence ID" value="NZ_BAABGH010000010.1"/>
</dbReference>
<gene>
    <name evidence="2" type="ORF">ICJ84_07320</name>
</gene>
<feature type="signal peptide" evidence="1">
    <location>
        <begin position="1"/>
        <end position="18"/>
    </location>
</feature>
<protein>
    <submittedName>
        <fullName evidence="2">Uncharacterized protein</fullName>
    </submittedName>
</protein>